<gene>
    <name evidence="8" type="ORF">Sradi_1557000</name>
</gene>
<protein>
    <submittedName>
        <fullName evidence="8">Protein NRT1/ PTR FAMILY 5.4</fullName>
    </submittedName>
</protein>
<feature type="transmembrane region" description="Helical" evidence="7">
    <location>
        <begin position="29"/>
        <end position="54"/>
    </location>
</feature>
<reference evidence="8" key="1">
    <citation type="submission" date="2020-06" db="EMBL/GenBank/DDBJ databases">
        <authorList>
            <person name="Li T."/>
            <person name="Hu X."/>
            <person name="Zhang T."/>
            <person name="Song X."/>
            <person name="Zhang H."/>
            <person name="Dai N."/>
            <person name="Sheng W."/>
            <person name="Hou X."/>
            <person name="Wei L."/>
        </authorList>
    </citation>
    <scope>NUCLEOTIDE SEQUENCE</scope>
    <source>
        <strain evidence="8">G02</strain>
        <tissue evidence="8">Leaf</tissue>
    </source>
</reference>
<dbReference type="InterPro" id="IPR036259">
    <property type="entry name" value="MFS_trans_sf"/>
</dbReference>
<evidence type="ECO:0000256" key="2">
    <source>
        <dbReference type="ARBA" id="ARBA00005982"/>
    </source>
</evidence>
<accession>A0AAW2UAE9</accession>
<evidence type="ECO:0000256" key="6">
    <source>
        <dbReference type="ARBA" id="ARBA00044504"/>
    </source>
</evidence>
<evidence type="ECO:0000313" key="8">
    <source>
        <dbReference type="EMBL" id="KAL0413553.1"/>
    </source>
</evidence>
<dbReference type="InterPro" id="IPR000109">
    <property type="entry name" value="POT_fam"/>
</dbReference>
<organism evidence="8">
    <name type="scientific">Sesamum radiatum</name>
    <name type="common">Black benniseed</name>
    <dbReference type="NCBI Taxonomy" id="300843"/>
    <lineage>
        <taxon>Eukaryota</taxon>
        <taxon>Viridiplantae</taxon>
        <taxon>Streptophyta</taxon>
        <taxon>Embryophyta</taxon>
        <taxon>Tracheophyta</taxon>
        <taxon>Spermatophyta</taxon>
        <taxon>Magnoliopsida</taxon>
        <taxon>eudicotyledons</taxon>
        <taxon>Gunneridae</taxon>
        <taxon>Pentapetalae</taxon>
        <taxon>asterids</taxon>
        <taxon>lamiids</taxon>
        <taxon>Lamiales</taxon>
        <taxon>Pedaliaceae</taxon>
        <taxon>Sesamum</taxon>
    </lineage>
</organism>
<comment type="similarity">
    <text evidence="6">Belongs to the major facilitator superfamily. Phosphate:H(+) symporter (TC 2.A.1.9) family.</text>
</comment>
<comment type="subcellular location">
    <subcellularLocation>
        <location evidence="1">Membrane</location>
        <topology evidence="1">Multi-pass membrane protein</topology>
    </subcellularLocation>
</comment>
<keyword evidence="3 7" id="KW-0812">Transmembrane</keyword>
<comment type="caution">
    <text evidence="8">The sequence shown here is derived from an EMBL/GenBank/DDBJ whole genome shotgun (WGS) entry which is preliminary data.</text>
</comment>
<feature type="transmembrane region" description="Helical" evidence="7">
    <location>
        <begin position="111"/>
        <end position="132"/>
    </location>
</feature>
<dbReference type="GO" id="GO:0022857">
    <property type="term" value="F:transmembrane transporter activity"/>
    <property type="evidence" value="ECO:0007669"/>
    <property type="project" value="InterPro"/>
</dbReference>
<reference evidence="8" key="2">
    <citation type="journal article" date="2024" name="Plant">
        <title>Genomic evolution and insights into agronomic trait innovations of Sesamum species.</title>
        <authorList>
            <person name="Miao H."/>
            <person name="Wang L."/>
            <person name="Qu L."/>
            <person name="Liu H."/>
            <person name="Sun Y."/>
            <person name="Le M."/>
            <person name="Wang Q."/>
            <person name="Wei S."/>
            <person name="Zheng Y."/>
            <person name="Lin W."/>
            <person name="Duan Y."/>
            <person name="Cao H."/>
            <person name="Xiong S."/>
            <person name="Wang X."/>
            <person name="Wei L."/>
            <person name="Li C."/>
            <person name="Ma Q."/>
            <person name="Ju M."/>
            <person name="Zhao R."/>
            <person name="Li G."/>
            <person name="Mu C."/>
            <person name="Tian Q."/>
            <person name="Mei H."/>
            <person name="Zhang T."/>
            <person name="Gao T."/>
            <person name="Zhang H."/>
        </authorList>
    </citation>
    <scope>NUCLEOTIDE SEQUENCE</scope>
    <source>
        <strain evidence="8">G02</strain>
    </source>
</reference>
<evidence type="ECO:0000256" key="1">
    <source>
        <dbReference type="ARBA" id="ARBA00004141"/>
    </source>
</evidence>
<evidence type="ECO:0000256" key="7">
    <source>
        <dbReference type="SAM" id="Phobius"/>
    </source>
</evidence>
<name>A0AAW2UAE9_SESRA</name>
<feature type="transmembrane region" description="Helical" evidence="7">
    <location>
        <begin position="74"/>
        <end position="91"/>
    </location>
</feature>
<feature type="transmembrane region" description="Helical" evidence="7">
    <location>
        <begin position="195"/>
        <end position="219"/>
    </location>
</feature>
<keyword evidence="5 7" id="KW-0472">Membrane</keyword>
<feature type="transmembrane region" description="Helical" evidence="7">
    <location>
        <begin position="156"/>
        <end position="183"/>
    </location>
</feature>
<dbReference type="Gene3D" id="1.20.1250.20">
    <property type="entry name" value="MFS general substrate transporter like domains"/>
    <property type="match status" value="1"/>
</dbReference>
<evidence type="ECO:0000256" key="3">
    <source>
        <dbReference type="ARBA" id="ARBA00022692"/>
    </source>
</evidence>
<dbReference type="AlphaFoldDB" id="A0AAW2UAE9"/>
<proteinExistence type="inferred from homology"/>
<feature type="transmembrane region" description="Helical" evidence="7">
    <location>
        <begin position="239"/>
        <end position="258"/>
    </location>
</feature>
<dbReference type="PANTHER" id="PTHR11654">
    <property type="entry name" value="OLIGOPEPTIDE TRANSPORTER-RELATED"/>
    <property type="match status" value="1"/>
</dbReference>
<comment type="similarity">
    <text evidence="2">Belongs to the major facilitator superfamily. Proton-dependent oligopeptide transporter (POT/PTR) (TC 2.A.17) family.</text>
</comment>
<dbReference type="Pfam" id="PF00854">
    <property type="entry name" value="PTR2"/>
    <property type="match status" value="1"/>
</dbReference>
<sequence length="282" mass="31149">MIIDDKDTSTEKRNPWRLCSSNQVEELKLLLQLIPIWFSCLMFAVVSAQLSTYFTKQGSTMARTITPTFQIPPASFQVFTGLTILVSILLYERALVPLARAITGRPSGITILQRIGTGLVLSILAMAVAATVEAKRVNAARENGLVDEPKSVVPMAIWWLVPQYVMCGLSDVFTVVGLQELFYDQMPVEMRSVGAAAYISVIGIGSFLSSGLICIVQGVSSRGGREWLGDNINRANLQYFYWVLAALSAVNFCGYVCLARRFVYKRAEVGLQGHYSSEKELE</sequence>
<dbReference type="EMBL" id="JACGWJ010000006">
    <property type="protein sequence ID" value="KAL0413553.1"/>
    <property type="molecule type" value="Genomic_DNA"/>
</dbReference>
<dbReference type="SUPFAM" id="SSF103473">
    <property type="entry name" value="MFS general substrate transporter"/>
    <property type="match status" value="1"/>
</dbReference>
<evidence type="ECO:0000256" key="4">
    <source>
        <dbReference type="ARBA" id="ARBA00022989"/>
    </source>
</evidence>
<dbReference type="GO" id="GO:0016020">
    <property type="term" value="C:membrane"/>
    <property type="evidence" value="ECO:0007669"/>
    <property type="project" value="UniProtKB-SubCell"/>
</dbReference>
<evidence type="ECO:0000256" key="5">
    <source>
        <dbReference type="ARBA" id="ARBA00023136"/>
    </source>
</evidence>
<keyword evidence="4 7" id="KW-1133">Transmembrane helix</keyword>